<gene>
    <name evidence="3" type="ORF">J0654_12735</name>
</gene>
<organism evidence="3 4">
    <name type="scientific">Flagellimonas profundi</name>
    <dbReference type="NCBI Taxonomy" id="2915620"/>
    <lineage>
        <taxon>Bacteria</taxon>
        <taxon>Pseudomonadati</taxon>
        <taxon>Bacteroidota</taxon>
        <taxon>Flavobacteriia</taxon>
        <taxon>Flavobacteriales</taxon>
        <taxon>Flavobacteriaceae</taxon>
        <taxon>Flagellimonas</taxon>
    </lineage>
</organism>
<feature type="transmembrane region" description="Helical" evidence="1">
    <location>
        <begin position="346"/>
        <end position="366"/>
    </location>
</feature>
<feature type="transmembrane region" description="Helical" evidence="1">
    <location>
        <begin position="204"/>
        <end position="222"/>
    </location>
</feature>
<dbReference type="InterPro" id="IPR012429">
    <property type="entry name" value="HGSNAT_cat"/>
</dbReference>
<keyword evidence="4" id="KW-1185">Reference proteome</keyword>
<keyword evidence="1" id="KW-1133">Transmembrane helix</keyword>
<keyword evidence="1" id="KW-0472">Membrane</keyword>
<dbReference type="PANTHER" id="PTHR31061:SF24">
    <property type="entry name" value="LD22376P"/>
    <property type="match status" value="1"/>
</dbReference>
<dbReference type="EMBL" id="JAFLNM010000002">
    <property type="protein sequence ID" value="MBO0342519.1"/>
    <property type="molecule type" value="Genomic_DNA"/>
</dbReference>
<feature type="transmembrane region" description="Helical" evidence="1">
    <location>
        <begin position="21"/>
        <end position="40"/>
    </location>
</feature>
<sequence>MNAYLNQLNMSKLKNRYLSLDVFRGLDVALMIIVNSPGNWSTTFSPLLHAEWNGFTLTDLVFPTFLFVVGNSMSFSMKKYENMGQSAVFKKVLKRTAIIFLLGFLMYWYPFFDDGQLKPFSETRVFGVLQRIALCYMFASIILHFVKTKTAIWLSVAFLVGYHLILIGFGDLTLSGNAVLKLDEWLIGANHMYHGEGIAFDPEGLLSTLPAIVNVIIGYLAGRFIQNNGQNFETVAKLMMVGFALVFVGLAWDLILPINKKLWTSSFVLLTCGIDLFAIAILIYILDMRKSKGWSYFFEVFGKNTLFIYLLSELFIITLFAIDINGESLYRWIADNVFISWSGGHVGSLLFALWVMLTCWVVGYFMDKKGIYVKV</sequence>
<comment type="caution">
    <text evidence="3">The sequence shown here is derived from an EMBL/GenBank/DDBJ whole genome shotgun (WGS) entry which is preliminary data.</text>
</comment>
<name>A0ABS3FHA9_9FLAO</name>
<evidence type="ECO:0000313" key="4">
    <source>
        <dbReference type="Proteomes" id="UP000664807"/>
    </source>
</evidence>
<dbReference type="Proteomes" id="UP000664807">
    <property type="component" value="Unassembled WGS sequence"/>
</dbReference>
<feature type="transmembrane region" description="Helical" evidence="1">
    <location>
        <begin position="52"/>
        <end position="71"/>
    </location>
</feature>
<reference evidence="3 4" key="1">
    <citation type="submission" date="2021-03" db="EMBL/GenBank/DDBJ databases">
        <title>Muricauda lutimaris sp. nov. and Muricauda ruestringensis sp. nov, two marine members of the Flavobacteriaceae isolated from deep sea sediments of Western Pacific.</title>
        <authorList>
            <person name="Zhao S."/>
            <person name="Liu R."/>
        </authorList>
    </citation>
    <scope>NUCLEOTIDE SEQUENCE [LARGE SCALE GENOMIC DNA]</scope>
    <source>
        <strain evidence="3 4">BC31-3-A3</strain>
    </source>
</reference>
<feature type="transmembrane region" description="Helical" evidence="1">
    <location>
        <begin position="267"/>
        <end position="286"/>
    </location>
</feature>
<evidence type="ECO:0000256" key="1">
    <source>
        <dbReference type="SAM" id="Phobius"/>
    </source>
</evidence>
<protein>
    <submittedName>
        <fullName evidence="3">DUF1624 domain-containing protein</fullName>
    </submittedName>
</protein>
<feature type="transmembrane region" description="Helical" evidence="1">
    <location>
        <begin position="129"/>
        <end position="146"/>
    </location>
</feature>
<evidence type="ECO:0000259" key="2">
    <source>
        <dbReference type="Pfam" id="PF07786"/>
    </source>
</evidence>
<dbReference type="Pfam" id="PF07786">
    <property type="entry name" value="HGSNAT_cat"/>
    <property type="match status" value="1"/>
</dbReference>
<feature type="transmembrane region" description="Helical" evidence="1">
    <location>
        <begin position="306"/>
        <end position="326"/>
    </location>
</feature>
<evidence type="ECO:0000313" key="3">
    <source>
        <dbReference type="EMBL" id="MBO0342519.1"/>
    </source>
</evidence>
<feature type="transmembrane region" description="Helical" evidence="1">
    <location>
        <begin position="234"/>
        <end position="255"/>
    </location>
</feature>
<keyword evidence="1" id="KW-0812">Transmembrane</keyword>
<accession>A0ABS3FHA9</accession>
<feature type="domain" description="Heparan-alpha-glucosaminide N-acetyltransferase catalytic" evidence="2">
    <location>
        <begin position="16"/>
        <end position="228"/>
    </location>
</feature>
<proteinExistence type="predicted"/>
<dbReference type="PANTHER" id="PTHR31061">
    <property type="entry name" value="LD22376P"/>
    <property type="match status" value="1"/>
</dbReference>
<feature type="transmembrane region" description="Helical" evidence="1">
    <location>
        <begin position="92"/>
        <end position="109"/>
    </location>
</feature>
<feature type="transmembrane region" description="Helical" evidence="1">
    <location>
        <begin position="151"/>
        <end position="170"/>
    </location>
</feature>